<dbReference type="CDD" id="cd17557">
    <property type="entry name" value="REC_Rcp-like"/>
    <property type="match status" value="1"/>
</dbReference>
<dbReference type="InterPro" id="IPR052893">
    <property type="entry name" value="TCS_response_regulator"/>
</dbReference>
<dbReference type="Gene3D" id="3.40.50.2300">
    <property type="match status" value="1"/>
</dbReference>
<dbReference type="InterPro" id="IPR011006">
    <property type="entry name" value="CheY-like_superfamily"/>
</dbReference>
<dbReference type="PANTHER" id="PTHR44520">
    <property type="entry name" value="RESPONSE REGULATOR RCP1-RELATED"/>
    <property type="match status" value="1"/>
</dbReference>
<keyword evidence="1" id="KW-0597">Phosphoprotein</keyword>
<evidence type="ECO:0000259" key="2">
    <source>
        <dbReference type="PROSITE" id="PS50110"/>
    </source>
</evidence>
<dbReference type="RefSeq" id="WP_106318236.1">
    <property type="nucleotide sequence ID" value="NZ_BOMO01000022.1"/>
</dbReference>
<accession>A0A2T0KHT0</accession>
<dbReference type="Pfam" id="PF00072">
    <property type="entry name" value="Response_reg"/>
    <property type="match status" value="1"/>
</dbReference>
<feature type="domain" description="Response regulatory" evidence="2">
    <location>
        <begin position="6"/>
        <end position="131"/>
    </location>
</feature>
<sequence>MVRALDVLIVDDDDADALMIEEALEGASVPPVVHRVVDGGQALEYLRCEGEFTDAVRPDLILLDLNMPRMGGREVLAEIRRDEALTAIPVVVLTTSDAVPDIVASYAGHASAFVTKPMELDAFEAAVQNISRFYGDVATLPVPPA</sequence>
<organism evidence="3 4">
    <name type="scientific">Actinoplanes italicus</name>
    <dbReference type="NCBI Taxonomy" id="113567"/>
    <lineage>
        <taxon>Bacteria</taxon>
        <taxon>Bacillati</taxon>
        <taxon>Actinomycetota</taxon>
        <taxon>Actinomycetes</taxon>
        <taxon>Micromonosporales</taxon>
        <taxon>Micromonosporaceae</taxon>
        <taxon>Actinoplanes</taxon>
    </lineage>
</organism>
<dbReference type="InterPro" id="IPR001789">
    <property type="entry name" value="Sig_transdc_resp-reg_receiver"/>
</dbReference>
<proteinExistence type="predicted"/>
<evidence type="ECO:0000313" key="4">
    <source>
        <dbReference type="Proteomes" id="UP000239415"/>
    </source>
</evidence>
<evidence type="ECO:0000256" key="1">
    <source>
        <dbReference type="PROSITE-ProRule" id="PRU00169"/>
    </source>
</evidence>
<dbReference type="PROSITE" id="PS50110">
    <property type="entry name" value="RESPONSE_REGULATORY"/>
    <property type="match status" value="1"/>
</dbReference>
<dbReference type="OrthoDB" id="9793549at2"/>
<reference evidence="3 4" key="1">
    <citation type="submission" date="2018-03" db="EMBL/GenBank/DDBJ databases">
        <title>Genomic Encyclopedia of Archaeal and Bacterial Type Strains, Phase II (KMG-II): from individual species to whole genera.</title>
        <authorList>
            <person name="Goeker M."/>
        </authorList>
    </citation>
    <scope>NUCLEOTIDE SEQUENCE [LARGE SCALE GENOMIC DNA]</scope>
    <source>
        <strain evidence="3 4">DSM 43146</strain>
    </source>
</reference>
<dbReference type="SMART" id="SM00448">
    <property type="entry name" value="REC"/>
    <property type="match status" value="1"/>
</dbReference>
<dbReference type="GO" id="GO:0000160">
    <property type="term" value="P:phosphorelay signal transduction system"/>
    <property type="evidence" value="ECO:0007669"/>
    <property type="project" value="InterPro"/>
</dbReference>
<comment type="caution">
    <text evidence="3">The sequence shown here is derived from an EMBL/GenBank/DDBJ whole genome shotgun (WGS) entry which is preliminary data.</text>
</comment>
<name>A0A2T0KHT0_9ACTN</name>
<feature type="modified residue" description="4-aspartylphosphate" evidence="1">
    <location>
        <position position="64"/>
    </location>
</feature>
<protein>
    <submittedName>
        <fullName evidence="3">Response regulator receiver domain-containing protein</fullName>
    </submittedName>
</protein>
<keyword evidence="4" id="KW-1185">Reference proteome</keyword>
<dbReference type="EMBL" id="PVMZ01000004">
    <property type="protein sequence ID" value="PRX22990.1"/>
    <property type="molecule type" value="Genomic_DNA"/>
</dbReference>
<dbReference type="PANTHER" id="PTHR44520:SF2">
    <property type="entry name" value="RESPONSE REGULATOR RCP1"/>
    <property type="match status" value="1"/>
</dbReference>
<gene>
    <name evidence="3" type="ORF">CLV67_104518</name>
</gene>
<dbReference type="Proteomes" id="UP000239415">
    <property type="component" value="Unassembled WGS sequence"/>
</dbReference>
<dbReference type="SUPFAM" id="SSF52172">
    <property type="entry name" value="CheY-like"/>
    <property type="match status" value="1"/>
</dbReference>
<evidence type="ECO:0000313" key="3">
    <source>
        <dbReference type="EMBL" id="PRX22990.1"/>
    </source>
</evidence>
<dbReference type="AlphaFoldDB" id="A0A2T0KHT0"/>